<gene>
    <name evidence="2" type="ORF">CcaverHIS019_0703770</name>
</gene>
<dbReference type="EMBL" id="AP028219">
    <property type="protein sequence ID" value="BEI94796.1"/>
    <property type="molecule type" value="Genomic_DNA"/>
</dbReference>
<protein>
    <submittedName>
        <fullName evidence="2">Uncharacterized protein</fullName>
    </submittedName>
</protein>
<keyword evidence="1" id="KW-0175">Coiled coil</keyword>
<dbReference type="RefSeq" id="XP_060460061.1">
    <property type="nucleotide sequence ID" value="XM_060603804.1"/>
</dbReference>
<keyword evidence="3" id="KW-1185">Reference proteome</keyword>
<evidence type="ECO:0000313" key="3">
    <source>
        <dbReference type="Proteomes" id="UP001233271"/>
    </source>
</evidence>
<sequence>MSRSAPPTPTRRADPLQQTLTALTQIHTAAAKHWNIQQAHYINHLEDALCDFSPGADERLRRLGEMERQAGGMQQYHSTRAAWLSGSVPADTLFWMPGEKGVDVARISKIHTGLEVFGRHKIEGDEGQRHQERHADLVDTLDISELQFQLELLRRELHQALGEEERVDDRNTLDISKVRQKVSQWLAEVEVDEDRQGIERAQLAADVARNSERLRDTSLPN</sequence>
<name>A0AA48LAC8_9TREE</name>
<dbReference type="GeneID" id="85498666"/>
<dbReference type="KEGG" id="ccac:CcaHIS019_0703770"/>
<proteinExistence type="predicted"/>
<reference evidence="2" key="1">
    <citation type="journal article" date="2023" name="BMC Genomics">
        <title>Chromosome-level genome assemblies of Cutaneotrichosporon spp. (Trichosporonales, Basidiomycota) reveal imbalanced evolution between nucleotide sequences and chromosome synteny.</title>
        <authorList>
            <person name="Kobayashi Y."/>
            <person name="Kayamori A."/>
            <person name="Aoki K."/>
            <person name="Shiwa Y."/>
            <person name="Matsutani M."/>
            <person name="Fujita N."/>
            <person name="Sugita T."/>
            <person name="Iwasaki W."/>
            <person name="Tanaka N."/>
            <person name="Takashima M."/>
        </authorList>
    </citation>
    <scope>NUCLEOTIDE SEQUENCE</scope>
    <source>
        <strain evidence="2">HIS019</strain>
    </source>
</reference>
<organism evidence="2 3">
    <name type="scientific">Cutaneotrichosporon cavernicola</name>
    <dbReference type="NCBI Taxonomy" id="279322"/>
    <lineage>
        <taxon>Eukaryota</taxon>
        <taxon>Fungi</taxon>
        <taxon>Dikarya</taxon>
        <taxon>Basidiomycota</taxon>
        <taxon>Agaricomycotina</taxon>
        <taxon>Tremellomycetes</taxon>
        <taxon>Trichosporonales</taxon>
        <taxon>Trichosporonaceae</taxon>
        <taxon>Cutaneotrichosporon</taxon>
    </lineage>
</organism>
<feature type="coiled-coil region" evidence="1">
    <location>
        <begin position="143"/>
        <end position="170"/>
    </location>
</feature>
<dbReference type="AlphaFoldDB" id="A0AA48LAC8"/>
<evidence type="ECO:0000256" key="1">
    <source>
        <dbReference type="SAM" id="Coils"/>
    </source>
</evidence>
<evidence type="ECO:0000313" key="2">
    <source>
        <dbReference type="EMBL" id="BEI94796.1"/>
    </source>
</evidence>
<accession>A0AA48LAC8</accession>
<dbReference type="Proteomes" id="UP001233271">
    <property type="component" value="Chromosome 7b"/>
</dbReference>